<dbReference type="Proteomes" id="UP000734854">
    <property type="component" value="Unassembled WGS sequence"/>
</dbReference>
<dbReference type="GO" id="GO:0003723">
    <property type="term" value="F:RNA binding"/>
    <property type="evidence" value="ECO:0007669"/>
    <property type="project" value="InterPro"/>
</dbReference>
<dbReference type="EMBL" id="JACMSC010000006">
    <property type="protein sequence ID" value="KAG6516999.1"/>
    <property type="molecule type" value="Genomic_DNA"/>
</dbReference>
<accession>A0A8J5GY45</accession>
<dbReference type="AlphaFoldDB" id="A0A8J5GY45"/>
<dbReference type="InterPro" id="IPR036612">
    <property type="entry name" value="KH_dom_type_1_sf"/>
</dbReference>
<proteinExistence type="predicted"/>
<evidence type="ECO:0000256" key="1">
    <source>
        <dbReference type="SAM" id="MobiDB-lite"/>
    </source>
</evidence>
<name>A0A8J5GY45_ZINOF</name>
<comment type="caution">
    <text evidence="2">The sequence shown here is derived from an EMBL/GenBank/DDBJ whole genome shotgun (WGS) entry which is preliminary data.</text>
</comment>
<protein>
    <submittedName>
        <fullName evidence="2">Uncharacterized protein</fullName>
    </submittedName>
</protein>
<feature type="region of interest" description="Disordered" evidence="1">
    <location>
        <begin position="123"/>
        <end position="151"/>
    </location>
</feature>
<reference evidence="2 3" key="1">
    <citation type="submission" date="2020-08" db="EMBL/GenBank/DDBJ databases">
        <title>Plant Genome Project.</title>
        <authorList>
            <person name="Zhang R.-G."/>
        </authorList>
    </citation>
    <scope>NUCLEOTIDE SEQUENCE [LARGE SCALE GENOMIC DNA]</scope>
    <source>
        <tissue evidence="2">Rhizome</tissue>
    </source>
</reference>
<keyword evidence="3" id="KW-1185">Reference proteome</keyword>
<sequence length="474" mass="51895">MVSVTLPLLHTLLNTIDTLNVVIVILSKLFSGVYTFRGCAPTLTTSLIPSQPLVPSLTQSVFLCYDVTLKRVFVSRHVKFVKHVFPFTITSSLDSIEIDIDSELSATPVLSWDPLAPVPQPAISRSHPQLTSSPLSSLPPSPSLVVGSSTLPGGDRPFSPPPLYPLSLLKTNISCKLAPKIYSCHCQCQINKTQPPPFRFPSLSLSISISLSFVAASSSSVRRRCEIEAALLWGDRDPSAIHRPIAALCRNPEPISPDRWIPADTWPIRPPPPPSPIRPTSPACARLAAPSASRRSKISLFPRPSMLLERVLGDFPDHVSLCFKTLWYLTELLAERQKLNPFVPVLPHSFHLLNQGEFSNLLMKPDFIHFLVLEIECGAEILRVTKLLENASLLDQSGFEHGSPLITGGLFPNGGIADMNSWASTFQSERLGTLQPSTRSGWVGPQGNSSGLVIKKTIRVDIPVDQFPNVRGII</sequence>
<evidence type="ECO:0000313" key="3">
    <source>
        <dbReference type="Proteomes" id="UP000734854"/>
    </source>
</evidence>
<organism evidence="2 3">
    <name type="scientific">Zingiber officinale</name>
    <name type="common">Ginger</name>
    <name type="synonym">Amomum zingiber</name>
    <dbReference type="NCBI Taxonomy" id="94328"/>
    <lineage>
        <taxon>Eukaryota</taxon>
        <taxon>Viridiplantae</taxon>
        <taxon>Streptophyta</taxon>
        <taxon>Embryophyta</taxon>
        <taxon>Tracheophyta</taxon>
        <taxon>Spermatophyta</taxon>
        <taxon>Magnoliopsida</taxon>
        <taxon>Liliopsida</taxon>
        <taxon>Zingiberales</taxon>
        <taxon>Zingiberaceae</taxon>
        <taxon>Zingiber</taxon>
    </lineage>
</organism>
<evidence type="ECO:0000313" key="2">
    <source>
        <dbReference type="EMBL" id="KAG6516999.1"/>
    </source>
</evidence>
<gene>
    <name evidence="2" type="ORF">ZIOFF_020376</name>
</gene>
<dbReference type="Gene3D" id="3.30.1370.10">
    <property type="entry name" value="K Homology domain, type 1"/>
    <property type="match status" value="1"/>
</dbReference>